<evidence type="ECO:0000256" key="6">
    <source>
        <dbReference type="ARBA" id="ARBA00022989"/>
    </source>
</evidence>
<keyword evidence="2" id="KW-0673">Quorum sensing</keyword>
<evidence type="ECO:0000256" key="8">
    <source>
        <dbReference type="SAM" id="Phobius"/>
    </source>
</evidence>
<keyword evidence="5" id="KW-0378">Hydrolase</keyword>
<reference evidence="9 10" key="1">
    <citation type="submission" date="2020-08" db="EMBL/GenBank/DDBJ databases">
        <authorList>
            <person name="Ren C."/>
            <person name="Gu Y."/>
            <person name="Xu Y."/>
        </authorList>
    </citation>
    <scope>NUCLEOTIDE SEQUENCE [LARGE SCALE GENOMIC DNA]</scope>
    <source>
        <strain evidence="9 10">LBM18003</strain>
    </source>
</reference>
<evidence type="ECO:0000256" key="5">
    <source>
        <dbReference type="ARBA" id="ARBA00022801"/>
    </source>
</evidence>
<dbReference type="GO" id="GO:0006508">
    <property type="term" value="P:proteolysis"/>
    <property type="evidence" value="ECO:0007669"/>
    <property type="project" value="UniProtKB-KW"/>
</dbReference>
<evidence type="ECO:0000313" key="9">
    <source>
        <dbReference type="EMBL" id="QNO17308.1"/>
    </source>
</evidence>
<feature type="transmembrane region" description="Helical" evidence="8">
    <location>
        <begin position="78"/>
        <end position="97"/>
    </location>
</feature>
<feature type="transmembrane region" description="Helical" evidence="8">
    <location>
        <begin position="54"/>
        <end position="71"/>
    </location>
</feature>
<dbReference type="RefSeq" id="WP_212506376.1">
    <property type="nucleotide sequence ID" value="NZ_CP060696.1"/>
</dbReference>
<evidence type="ECO:0000313" key="10">
    <source>
        <dbReference type="Proteomes" id="UP000516046"/>
    </source>
</evidence>
<keyword evidence="3" id="KW-0645">Protease</keyword>
<dbReference type="EMBL" id="CP060696">
    <property type="protein sequence ID" value="QNO17308.1"/>
    <property type="molecule type" value="Genomic_DNA"/>
</dbReference>
<evidence type="ECO:0000256" key="1">
    <source>
        <dbReference type="ARBA" id="ARBA00022475"/>
    </source>
</evidence>
<keyword evidence="10" id="KW-1185">Reference proteome</keyword>
<name>A0A7G9WF46_9FIRM</name>
<organism evidence="9 10">
    <name type="scientific">Caproicibacterium amylolyticum</name>
    <dbReference type="NCBI Taxonomy" id="2766537"/>
    <lineage>
        <taxon>Bacteria</taxon>
        <taxon>Bacillati</taxon>
        <taxon>Bacillota</taxon>
        <taxon>Clostridia</taxon>
        <taxon>Eubacteriales</taxon>
        <taxon>Oscillospiraceae</taxon>
        <taxon>Caproicibacterium</taxon>
    </lineage>
</organism>
<dbReference type="AlphaFoldDB" id="A0A7G9WF46"/>
<feature type="transmembrane region" description="Helical" evidence="8">
    <location>
        <begin position="103"/>
        <end position="126"/>
    </location>
</feature>
<dbReference type="SMART" id="SM00793">
    <property type="entry name" value="AgrB"/>
    <property type="match status" value="1"/>
</dbReference>
<dbReference type="Pfam" id="PF04647">
    <property type="entry name" value="AgrB"/>
    <property type="match status" value="1"/>
</dbReference>
<accession>A0A7G9WF46</accession>
<feature type="transmembrane region" description="Helical" evidence="8">
    <location>
        <begin position="147"/>
        <end position="166"/>
    </location>
</feature>
<feature type="transmembrane region" description="Helical" evidence="8">
    <location>
        <begin position="26"/>
        <end position="48"/>
    </location>
</feature>
<dbReference type="GO" id="GO:0009372">
    <property type="term" value="P:quorum sensing"/>
    <property type="evidence" value="ECO:0007669"/>
    <property type="project" value="UniProtKB-KW"/>
</dbReference>
<keyword evidence="4 8" id="KW-0812">Transmembrane</keyword>
<keyword evidence="7 8" id="KW-0472">Membrane</keyword>
<feature type="transmembrane region" description="Helical" evidence="8">
    <location>
        <begin position="172"/>
        <end position="191"/>
    </location>
</feature>
<gene>
    <name evidence="9" type="ORF">H6X83_10170</name>
</gene>
<evidence type="ECO:0000256" key="4">
    <source>
        <dbReference type="ARBA" id="ARBA00022692"/>
    </source>
</evidence>
<proteinExistence type="predicted"/>
<dbReference type="KEGG" id="caml:H6X83_10170"/>
<protein>
    <submittedName>
        <fullName evidence="9">Accessory gene regulator B family protein</fullName>
    </submittedName>
</protein>
<dbReference type="Proteomes" id="UP000516046">
    <property type="component" value="Chromosome"/>
</dbReference>
<dbReference type="GO" id="GO:0008233">
    <property type="term" value="F:peptidase activity"/>
    <property type="evidence" value="ECO:0007669"/>
    <property type="project" value="UniProtKB-KW"/>
</dbReference>
<evidence type="ECO:0000256" key="7">
    <source>
        <dbReference type="ARBA" id="ARBA00023136"/>
    </source>
</evidence>
<evidence type="ECO:0000256" key="2">
    <source>
        <dbReference type="ARBA" id="ARBA00022654"/>
    </source>
</evidence>
<dbReference type="InterPro" id="IPR006741">
    <property type="entry name" value="AgrB"/>
</dbReference>
<keyword evidence="6 8" id="KW-1133">Transmembrane helix</keyword>
<evidence type="ECO:0000256" key="3">
    <source>
        <dbReference type="ARBA" id="ARBA00022670"/>
    </source>
</evidence>
<dbReference type="GO" id="GO:0016020">
    <property type="term" value="C:membrane"/>
    <property type="evidence" value="ECO:0007669"/>
    <property type="project" value="InterPro"/>
</dbReference>
<sequence length="200" mass="22075">MIHRISKRCALKLSKAKLIDTAELDVYCYGFEQIISTTAIIVTILIAAVLTGDAVKSLLFIVCFVPIRIFAGGFHCSTYRGCFLFSNGIFLLSLFLGKMEDGIFPVAAAFINAAILLLCCIIVYQVAPVLNPNNPLSGSEIIRNKRCARFVILVQAFVIIIAYFVAHTNMMYYNFSTISTGLSICLTVIAWKQLRKGGNQ</sequence>
<keyword evidence="1" id="KW-1003">Cell membrane</keyword>